<reference evidence="5" key="2">
    <citation type="submission" date="2019-09" db="UniProtKB">
        <authorList>
            <consortium name="WormBaseParasite"/>
        </authorList>
    </citation>
    <scope>IDENTIFICATION</scope>
</reference>
<name>A0A183FYX0_HELPZ</name>
<dbReference type="Gene3D" id="1.20.1250.20">
    <property type="entry name" value="MFS general substrate transporter like domains"/>
    <property type="match status" value="1"/>
</dbReference>
<dbReference type="AlphaFoldDB" id="A0A183FYX0"/>
<evidence type="ECO:0000256" key="2">
    <source>
        <dbReference type="SAM" id="Phobius"/>
    </source>
</evidence>
<dbReference type="WBParaSite" id="HPBE_0001388801-mRNA-1">
    <property type="protein sequence ID" value="HPBE_0001388801-mRNA-1"/>
    <property type="gene ID" value="HPBE_0001388801"/>
</dbReference>
<proteinExistence type="predicted"/>
<feature type="transmembrane region" description="Helical" evidence="2">
    <location>
        <begin position="77"/>
        <end position="104"/>
    </location>
</feature>
<keyword evidence="2" id="KW-1133">Transmembrane helix</keyword>
<feature type="region of interest" description="Disordered" evidence="1">
    <location>
        <begin position="191"/>
        <end position="261"/>
    </location>
</feature>
<dbReference type="InterPro" id="IPR036259">
    <property type="entry name" value="MFS_trans_sf"/>
</dbReference>
<reference evidence="3 4" key="1">
    <citation type="submission" date="2018-11" db="EMBL/GenBank/DDBJ databases">
        <authorList>
            <consortium name="Pathogen Informatics"/>
        </authorList>
    </citation>
    <scope>NUCLEOTIDE SEQUENCE [LARGE SCALE GENOMIC DNA]</scope>
</reference>
<evidence type="ECO:0000313" key="3">
    <source>
        <dbReference type="EMBL" id="VDO97773.1"/>
    </source>
</evidence>
<accession>A0A183FYX0</accession>
<dbReference type="EMBL" id="UZAH01028118">
    <property type="protein sequence ID" value="VDO97773.1"/>
    <property type="molecule type" value="Genomic_DNA"/>
</dbReference>
<gene>
    <name evidence="3" type="ORF">HPBE_LOCUS13889</name>
</gene>
<keyword evidence="4" id="KW-1185">Reference proteome</keyword>
<feature type="compositionally biased region" description="Basic and acidic residues" evidence="1">
    <location>
        <begin position="310"/>
        <end position="364"/>
    </location>
</feature>
<keyword evidence="2" id="KW-0812">Transmembrane</keyword>
<dbReference type="OrthoDB" id="5296287at2759"/>
<keyword evidence="2" id="KW-0472">Membrane</keyword>
<evidence type="ECO:0000256" key="1">
    <source>
        <dbReference type="SAM" id="MobiDB-lite"/>
    </source>
</evidence>
<feature type="transmembrane region" description="Helical" evidence="2">
    <location>
        <begin position="48"/>
        <end position="65"/>
    </location>
</feature>
<accession>A0A3P8B0C7</accession>
<feature type="compositionally biased region" description="Basic and acidic residues" evidence="1">
    <location>
        <begin position="230"/>
        <end position="255"/>
    </location>
</feature>
<organism evidence="4 5">
    <name type="scientific">Heligmosomoides polygyrus</name>
    <name type="common">Parasitic roundworm</name>
    <dbReference type="NCBI Taxonomy" id="6339"/>
    <lineage>
        <taxon>Eukaryota</taxon>
        <taxon>Metazoa</taxon>
        <taxon>Ecdysozoa</taxon>
        <taxon>Nematoda</taxon>
        <taxon>Chromadorea</taxon>
        <taxon>Rhabditida</taxon>
        <taxon>Rhabditina</taxon>
        <taxon>Rhabditomorpha</taxon>
        <taxon>Strongyloidea</taxon>
        <taxon>Heligmosomidae</taxon>
        <taxon>Heligmosomoides</taxon>
    </lineage>
</organism>
<protein>
    <submittedName>
        <fullName evidence="5">ADP,ATP carrier protein</fullName>
    </submittedName>
</protein>
<evidence type="ECO:0000313" key="5">
    <source>
        <dbReference type="WBParaSite" id="HPBE_0001388801-mRNA-1"/>
    </source>
</evidence>
<evidence type="ECO:0000313" key="4">
    <source>
        <dbReference type="Proteomes" id="UP000050761"/>
    </source>
</evidence>
<feature type="compositionally biased region" description="Acidic residues" evidence="1">
    <location>
        <begin position="369"/>
        <end position="378"/>
    </location>
</feature>
<feature type="transmembrane region" description="Helical" evidence="2">
    <location>
        <begin position="161"/>
        <end position="180"/>
    </location>
</feature>
<dbReference type="Proteomes" id="UP000050761">
    <property type="component" value="Unassembled WGS sequence"/>
</dbReference>
<dbReference type="SUPFAM" id="SSF103473">
    <property type="entry name" value="MFS general substrate transporter"/>
    <property type="match status" value="1"/>
</dbReference>
<feature type="region of interest" description="Disordered" evidence="1">
    <location>
        <begin position="273"/>
        <end position="378"/>
    </location>
</feature>
<sequence length="378" mass="41308">MEELRDICFSVAPIWCIEKKGEKKKGVQAPLVNMWEMFFEDPELRKNFLVLAVMWFCAGLSMYCIDLNGEDMTKNLWLGQFMSAILASVIRVGSTIYFVTYLIAYNSISVSWEPNYLGAAELMPTEVRAKSTAGLNIISRVSNLIAARVVGRLKGKWEPGILITVLASNIFSFVVTFTWLKETKNVNLEKVTRSRRSKRQLPPTKPASAESAGEVSKSPDTKTPSITQGSKEDTKKDSKTEVVDKKEPGEEKKPDGGVLLSAEGTKFNKLALAPLQAPKLGSKEEAPKSVGSKEGTAQTVGSKEGASKPAESKETGSKQGSKEEPKTGSKEEQKQESKTGSKPEAKEAVAKEEPKKASKDEAKPGENAPQEEGDEENP</sequence>